<feature type="compositionally biased region" description="Low complexity" evidence="1">
    <location>
        <begin position="156"/>
        <end position="165"/>
    </location>
</feature>
<feature type="region of interest" description="Disordered" evidence="1">
    <location>
        <begin position="254"/>
        <end position="275"/>
    </location>
</feature>
<evidence type="ECO:0000313" key="3">
    <source>
        <dbReference type="EMBL" id="KAK2557871.1"/>
    </source>
</evidence>
<sequence length="538" mass="61015">MEEEVNSTEVRATRRQVQPNVTLDQEGVRNESLLRLRRSRRSAKGNITKKIDQITLSMSLLLSVEEMSSIAHEFKNTVDAFRSAHANYHALLSDKEDILDSQDYYKSECKRIDDFQLTIEQWIAKASSGPCENAVSVVHLEDSVSNVGSRSRARSRASLASSRKSTGGSSARYVQSPRLVAAAKRAALSAEAASLHKQQALQEEELRLKQEETKRQQLHEEARLRLDQRKRELDLETEIAKVEAEERTYAIAELEAPSVRQSSRTHSQNPADDASRGLSAMALMDSSRWLRGPDFLWQPELAWPMRSSTVREVSSGDPEVRRTVEVLSLLAGIQESPMNKIFERFSSWYRLKKFIAWALRYRAKLRVAVKQRRVGHAMKTVERKIVPISLDELKTAEREIIKQVQRECFQDEFAALVGIDSANPVVTNAEHKGKRRIKKSGKIIKLDPRVMDGLLRVGGRLANGSFQPDVKHPMILPKSHHVVALIIRHYHHFSGHSGVEHVLSMLREKFWVVSARATVRKSLGVCVDCKRRQARAGE</sequence>
<dbReference type="AlphaFoldDB" id="A0AAD9QBJ6"/>
<feature type="domain" description="Integrase zinc-binding" evidence="2">
    <location>
        <begin position="483"/>
        <end position="534"/>
    </location>
</feature>
<organism evidence="3 4">
    <name type="scientific">Acropora cervicornis</name>
    <name type="common">Staghorn coral</name>
    <dbReference type="NCBI Taxonomy" id="6130"/>
    <lineage>
        <taxon>Eukaryota</taxon>
        <taxon>Metazoa</taxon>
        <taxon>Cnidaria</taxon>
        <taxon>Anthozoa</taxon>
        <taxon>Hexacorallia</taxon>
        <taxon>Scleractinia</taxon>
        <taxon>Astrocoeniina</taxon>
        <taxon>Acroporidae</taxon>
        <taxon>Acropora</taxon>
    </lineage>
</organism>
<feature type="compositionally biased region" description="Polar residues" evidence="1">
    <location>
        <begin position="259"/>
        <end position="270"/>
    </location>
</feature>
<name>A0AAD9QBJ6_ACRCE</name>
<reference evidence="3" key="2">
    <citation type="journal article" date="2023" name="Science">
        <title>Genomic signatures of disease resistance in endangered staghorn corals.</title>
        <authorList>
            <person name="Vollmer S.V."/>
            <person name="Selwyn J.D."/>
            <person name="Despard B.A."/>
            <person name="Roesel C.L."/>
        </authorList>
    </citation>
    <scope>NUCLEOTIDE SEQUENCE</scope>
    <source>
        <strain evidence="3">K2</strain>
    </source>
</reference>
<dbReference type="EMBL" id="JARQWQ010000047">
    <property type="protein sequence ID" value="KAK2557871.1"/>
    <property type="molecule type" value="Genomic_DNA"/>
</dbReference>
<dbReference type="PANTHER" id="PTHR47331:SF1">
    <property type="entry name" value="GAG-LIKE PROTEIN"/>
    <property type="match status" value="1"/>
</dbReference>
<dbReference type="InterPro" id="IPR041588">
    <property type="entry name" value="Integrase_H2C2"/>
</dbReference>
<proteinExistence type="predicted"/>
<feature type="region of interest" description="Disordered" evidence="1">
    <location>
        <begin position="149"/>
        <end position="172"/>
    </location>
</feature>
<protein>
    <recommendedName>
        <fullName evidence="2">Integrase zinc-binding domain-containing protein</fullName>
    </recommendedName>
</protein>
<dbReference type="Gene3D" id="1.10.340.70">
    <property type="match status" value="1"/>
</dbReference>
<gene>
    <name evidence="3" type="ORF">P5673_019848</name>
</gene>
<dbReference type="Proteomes" id="UP001249851">
    <property type="component" value="Unassembled WGS sequence"/>
</dbReference>
<accession>A0AAD9QBJ6</accession>
<evidence type="ECO:0000259" key="2">
    <source>
        <dbReference type="Pfam" id="PF17921"/>
    </source>
</evidence>
<comment type="caution">
    <text evidence="3">The sequence shown here is derived from an EMBL/GenBank/DDBJ whole genome shotgun (WGS) entry which is preliminary data.</text>
</comment>
<evidence type="ECO:0000313" key="4">
    <source>
        <dbReference type="Proteomes" id="UP001249851"/>
    </source>
</evidence>
<evidence type="ECO:0000256" key="1">
    <source>
        <dbReference type="SAM" id="MobiDB-lite"/>
    </source>
</evidence>
<dbReference type="Pfam" id="PF17921">
    <property type="entry name" value="Integrase_H2C2"/>
    <property type="match status" value="1"/>
</dbReference>
<keyword evidence="4" id="KW-1185">Reference proteome</keyword>
<reference evidence="3" key="1">
    <citation type="journal article" date="2023" name="G3 (Bethesda)">
        <title>Whole genome assembly and annotation of the endangered Caribbean coral Acropora cervicornis.</title>
        <authorList>
            <person name="Selwyn J.D."/>
            <person name="Vollmer S.V."/>
        </authorList>
    </citation>
    <scope>NUCLEOTIDE SEQUENCE</scope>
    <source>
        <strain evidence="3">K2</strain>
    </source>
</reference>
<dbReference type="PANTHER" id="PTHR47331">
    <property type="entry name" value="PHD-TYPE DOMAIN-CONTAINING PROTEIN"/>
    <property type="match status" value="1"/>
</dbReference>